<accession>A0ABV4BQY1</accession>
<proteinExistence type="predicted"/>
<evidence type="ECO:0000259" key="1">
    <source>
        <dbReference type="Pfam" id="PF14690"/>
    </source>
</evidence>
<dbReference type="InterPro" id="IPR029261">
    <property type="entry name" value="Transposase_Znf"/>
</dbReference>
<sequence length="145" mass="16381">MDGFIKILDENLDYVDYKISGGVCYIKVVSNRKVVACPFCGKPSSRVHSTYKRTFQDLPIQGNKVIIILLNRKMFCDNPECGHTTFAERFDFLQSKAKKTNRLENEIINISLNCSSTAASKILRKNIVDVGKSTVCCLLKKKKNP</sequence>
<reference evidence="2 3" key="1">
    <citation type="submission" date="2024-08" db="EMBL/GenBank/DDBJ databases">
        <title>Clostridium lapicellarii sp. nov., and Clostridium renhuaiense sp. nov., two species isolated from the mud in a fermentation cellar used for producing sauce-flavour Chinese liquors.</title>
        <authorList>
            <person name="Yang F."/>
            <person name="Wang H."/>
            <person name="Chen L.Q."/>
            <person name="Zhou N."/>
            <person name="Lu J.J."/>
            <person name="Pu X.X."/>
            <person name="Wan B."/>
            <person name="Wang L."/>
            <person name="Liu S.J."/>
        </authorList>
    </citation>
    <scope>NUCLEOTIDE SEQUENCE [LARGE SCALE GENOMIC DNA]</scope>
    <source>
        <strain evidence="2 3">MT-5</strain>
    </source>
</reference>
<name>A0ABV4BQY1_9CLOT</name>
<dbReference type="EMBL" id="JBGEWD010000011">
    <property type="protein sequence ID" value="MEY8000955.1"/>
    <property type="molecule type" value="Genomic_DNA"/>
</dbReference>
<organism evidence="2 3">
    <name type="scientific">Clostridium moutaii</name>
    <dbReference type="NCBI Taxonomy" id="3240932"/>
    <lineage>
        <taxon>Bacteria</taxon>
        <taxon>Bacillati</taxon>
        <taxon>Bacillota</taxon>
        <taxon>Clostridia</taxon>
        <taxon>Eubacteriales</taxon>
        <taxon>Clostridiaceae</taxon>
        <taxon>Clostridium</taxon>
    </lineage>
</organism>
<comment type="caution">
    <text evidence="2">The sequence shown here is derived from an EMBL/GenBank/DDBJ whole genome shotgun (WGS) entry which is preliminary data.</text>
</comment>
<protein>
    <submittedName>
        <fullName evidence="2">Transposase family protein</fullName>
    </submittedName>
</protein>
<dbReference type="RefSeq" id="WP_369704847.1">
    <property type="nucleotide sequence ID" value="NZ_JBGEWD010000011.1"/>
</dbReference>
<evidence type="ECO:0000313" key="3">
    <source>
        <dbReference type="Proteomes" id="UP001564657"/>
    </source>
</evidence>
<dbReference type="Pfam" id="PF14690">
    <property type="entry name" value="Zn_ribbon_ISL3"/>
    <property type="match status" value="1"/>
</dbReference>
<dbReference type="Proteomes" id="UP001564657">
    <property type="component" value="Unassembled WGS sequence"/>
</dbReference>
<keyword evidence="3" id="KW-1185">Reference proteome</keyword>
<feature type="domain" description="Transposase IS204/IS1001/IS1096/IS1165 zinc-finger" evidence="1">
    <location>
        <begin position="34"/>
        <end position="78"/>
    </location>
</feature>
<gene>
    <name evidence="2" type="ORF">AB8U03_12280</name>
</gene>
<evidence type="ECO:0000313" key="2">
    <source>
        <dbReference type="EMBL" id="MEY8000955.1"/>
    </source>
</evidence>